<dbReference type="SMART" id="SM01360">
    <property type="entry name" value="A2M"/>
    <property type="match status" value="1"/>
</dbReference>
<dbReference type="Pfam" id="PF01835">
    <property type="entry name" value="MG2"/>
    <property type="match status" value="1"/>
</dbReference>
<feature type="chain" id="PRO_5037203569" description="Apple domain-containing protein" evidence="5">
    <location>
        <begin position="27"/>
        <end position="1821"/>
    </location>
</feature>
<reference evidence="7" key="2">
    <citation type="submission" date="2020-09" db="EMBL/GenBank/DDBJ databases">
        <authorList>
            <person name="Sun Q."/>
            <person name="Zhou Y."/>
        </authorList>
    </citation>
    <scope>NUCLEOTIDE SEQUENCE</scope>
    <source>
        <strain evidence="7">CGMCC 1.15880</strain>
    </source>
</reference>
<dbReference type="InterPro" id="IPR002890">
    <property type="entry name" value="MG2"/>
</dbReference>
<keyword evidence="8" id="KW-1185">Reference proteome</keyword>
<evidence type="ECO:0000313" key="8">
    <source>
        <dbReference type="Proteomes" id="UP000628017"/>
    </source>
</evidence>
<keyword evidence="3" id="KW-0677">Repeat</keyword>
<dbReference type="PROSITE" id="PS50948">
    <property type="entry name" value="PAN"/>
    <property type="match status" value="1"/>
</dbReference>
<evidence type="ECO:0000256" key="1">
    <source>
        <dbReference type="ARBA" id="ARBA00010556"/>
    </source>
</evidence>
<dbReference type="Pfam" id="PF07678">
    <property type="entry name" value="TED_complement"/>
    <property type="match status" value="1"/>
</dbReference>
<dbReference type="Pfam" id="PF00024">
    <property type="entry name" value="PAN_1"/>
    <property type="match status" value="1"/>
</dbReference>
<evidence type="ECO:0000259" key="6">
    <source>
        <dbReference type="PROSITE" id="PS50948"/>
    </source>
</evidence>
<dbReference type="InterPro" id="IPR026284">
    <property type="entry name" value="A2MG_proteobact"/>
</dbReference>
<dbReference type="Gene3D" id="1.50.10.20">
    <property type="match status" value="1"/>
</dbReference>
<keyword evidence="4" id="KW-1015">Disulfide bond</keyword>
<dbReference type="PIRSF" id="PIRSF038980">
    <property type="entry name" value="A2M_bac"/>
    <property type="match status" value="1"/>
</dbReference>
<dbReference type="Pfam" id="PF17973">
    <property type="entry name" value="bMG10"/>
    <property type="match status" value="1"/>
</dbReference>
<dbReference type="EMBL" id="BMKA01000002">
    <property type="protein sequence ID" value="GGA16512.1"/>
    <property type="molecule type" value="Genomic_DNA"/>
</dbReference>
<dbReference type="InterPro" id="IPR049120">
    <property type="entry name" value="A2M_bMG2"/>
</dbReference>
<keyword evidence="2 5" id="KW-0732">Signal</keyword>
<dbReference type="Pfam" id="PF11974">
    <property type="entry name" value="bMG3"/>
    <property type="match status" value="1"/>
</dbReference>
<sequence>MIFQKAKRLWFGAFLSGLLAPLAVPAQTVDHAIPERRIELSEETDLYGSDIRNIFDVTFKDCVAACLADPTCKAFTYNQTSSACFPKSAVGERSAFEGATSAEVHEITSDDLEFADRQAQKIGFLPESYLKSAKNIAERNGTRYPTNGWSYEALLTESRKVAAEGRLVRALELSLAAANDADRAEAWTESARLANLAKPTSGNQRKLVRELRTAGAINGFLRARADAQQVNALQELAIGLEEDKQGQRMIPVLRLAQSIAPRKDVQEALDRAIDLYGFRIRNHTVDHNAAAPRICAEFSEELVKGTVEYIDFIRSDTQGLVAEVEGRQLCIEGVSHGKTHRIDFRQGLPAANGEVLRKTVELNIYVQDRDPVARFAGRSYLLPKREGATVPLTTVNLEKVDIKIYRVGDRNLLRSLQEGLFSKPISRWDLGFVANDLGQEVWSGSAEITPELNREVTTALPIGDALSDFEPGVYTMTARVPGVARDDENTIAAQWFIVSDIGISSLKGNDGLHVFSRSLASAQPIGGATVRLVSKANVVLAETQTDKAGHARFDSGFALGTGGAVPALVTVETSDGDYAFLDQAAAEYDLSDRGVEGRPAPPPIDVFLATDRGAYRPGAVIHTTVLARDHTAEALDGVPITLDLIRPDGVRHSRKLASAVGAGGAVTSFDLPPNAARGSWKLRAYTDRTAPALLEQRILVEDFIPERIDFDLALGEGPFVVTDRPELRIDARYLFGAVGAGLDIEGEVKLSAARSLKGFPDFVFGSTDEPFSTRYETISGAGQTNSEGKRSLTLNLPQGGEVAKPLEMTAHIRLRDGSGRPVERRISAPVLPGRAMIGIKPLFEGTLSEGTEAAFKVIAVAADGEASDMKAVTWELNRLHTRYQWYQQYGRWNYEPITRRERVAAGTLDVLKKDGAEISAGVAWGAYELKLTHKSAPYAASSLQFNAGWYASGDGGDTPDLLDVAMDREKYSVGEQATLRINSRFDGVAQVSVLSDRMIETRAIAVAKGATDVVLDVTEDWGAGAYVAASVLRPMDGGHTPSRALGLAYAPVDPADRLLQARFENPSRADPRGPMDVALKLDGLRAGEAGYVTIAAVDLGVLNLTGFKTPSPDDHYFGQRKLGVELRDVYGRLISGNGAAGRLRSGGDNQAQAELQGPPPAQAVLAQFSGVLTADADGMVRHRFDLPDFNGTVRLMAVAWSQSGVGHAEQDVLVRDPVVISLHAPRFLTPGDLSRARLELNHAYGPAGPIKVVLNSGAALALGGPLNQEVTLQKGQRVSLNIPLSAQEVGTPEIEVTIKTPDGKTLSKTMTMGVQWNDPAIARQTRVDLQANRALTLDGNALAGLHADTVHATLAVGPLARFDAPGLLTALDRYPYGCTEQITSKAMPLLYFDQLSEALGLGGQQQVAERIEQAIARVLSNQSSNGAFGMWRPASGDLWLDSYVTDFLSRARKQGHMVPDRAFEQALDNLRNRVNYAADFERGGEDIAYALMILAREGYAAIGDLRYYADTRADAFATPLAQAQLGSALASYGDQSRADAMFRHAGARLKTQEASIGYRSDFGSDLRDAAAVLTLAIDAKSDALDRAALAETISGSPVARQSTQENLWSLMAVRALVQDGGAKGFSLNGAAMQDPLVRSLSGDELKAGVRLQNSGPRNALAVVTVFGVPSEPEPAGGNGYKIERTYYTPQGDPVSLEHIRQNDRFVAVLRITPLRDQEARLIVDDPLPAGLEIDNPNLIAGGETKALEWLETNADASFAEFRTDRFIAAVNWSGRAPFQLAYMVRAVSPGNFHHPAALVEDMYRPEFRARTDTDRVTVAGQ</sequence>
<reference evidence="7" key="1">
    <citation type="journal article" date="2014" name="Int. J. Syst. Evol. Microbiol.">
        <title>Complete genome sequence of Corynebacterium casei LMG S-19264T (=DSM 44701T), isolated from a smear-ripened cheese.</title>
        <authorList>
            <consortium name="US DOE Joint Genome Institute (JGI-PGF)"/>
            <person name="Walter F."/>
            <person name="Albersmeier A."/>
            <person name="Kalinowski J."/>
            <person name="Ruckert C."/>
        </authorList>
    </citation>
    <scope>NUCLEOTIDE SEQUENCE</scope>
    <source>
        <strain evidence="7">CGMCC 1.15880</strain>
    </source>
</reference>
<proteinExistence type="inferred from homology"/>
<dbReference type="InterPro" id="IPR008930">
    <property type="entry name" value="Terpenoid_cyclase/PrenylTrfase"/>
</dbReference>
<dbReference type="InterPro" id="IPR021868">
    <property type="entry name" value="Alpha_2_Macroglob_MG3"/>
</dbReference>
<dbReference type="InterPro" id="IPR000177">
    <property type="entry name" value="Apple"/>
</dbReference>
<dbReference type="SMART" id="SM01419">
    <property type="entry name" value="Thiol-ester_cl"/>
    <property type="match status" value="1"/>
</dbReference>
<dbReference type="Gene3D" id="3.50.4.10">
    <property type="entry name" value="Hepatocyte Growth Factor"/>
    <property type="match status" value="1"/>
</dbReference>
<dbReference type="InterPro" id="IPR001599">
    <property type="entry name" value="Macroglobln_a2"/>
</dbReference>
<evidence type="ECO:0000256" key="5">
    <source>
        <dbReference type="SAM" id="SignalP"/>
    </source>
</evidence>
<dbReference type="SUPFAM" id="SSF57414">
    <property type="entry name" value="Hairpin loop containing domain-like"/>
    <property type="match status" value="1"/>
</dbReference>
<dbReference type="GO" id="GO:0006508">
    <property type="term" value="P:proteolysis"/>
    <property type="evidence" value="ECO:0007669"/>
    <property type="project" value="InterPro"/>
</dbReference>
<dbReference type="InterPro" id="IPR051802">
    <property type="entry name" value="YfhM-like"/>
</dbReference>
<dbReference type="InterPro" id="IPR041203">
    <property type="entry name" value="Bact_A2M_MG5"/>
</dbReference>
<dbReference type="GO" id="GO:0004866">
    <property type="term" value="F:endopeptidase inhibitor activity"/>
    <property type="evidence" value="ECO:0007669"/>
    <property type="project" value="InterPro"/>
</dbReference>
<feature type="domain" description="Apple" evidence="6">
    <location>
        <begin position="33"/>
        <end position="109"/>
    </location>
</feature>
<dbReference type="InterPro" id="IPR011626">
    <property type="entry name" value="Alpha-macroglobulin_TED"/>
</dbReference>
<organism evidence="7 8">
    <name type="scientific">Neptunicoccus cionae</name>
    <dbReference type="NCBI Taxonomy" id="2035344"/>
    <lineage>
        <taxon>Bacteria</taxon>
        <taxon>Pseudomonadati</taxon>
        <taxon>Pseudomonadota</taxon>
        <taxon>Alphaproteobacteria</taxon>
        <taxon>Rhodobacterales</taxon>
        <taxon>Paracoccaceae</taxon>
        <taxon>Neptunicoccus</taxon>
    </lineage>
</organism>
<dbReference type="GO" id="GO:0005615">
    <property type="term" value="C:extracellular space"/>
    <property type="evidence" value="ECO:0007669"/>
    <property type="project" value="InterPro"/>
</dbReference>
<dbReference type="Pfam" id="PF21142">
    <property type="entry name" value="A2M_bMG2"/>
    <property type="match status" value="1"/>
</dbReference>
<dbReference type="Gene3D" id="2.60.40.1930">
    <property type="match status" value="1"/>
</dbReference>
<accession>A0A916QXQ1</accession>
<dbReference type="Pfam" id="PF17962">
    <property type="entry name" value="bMG6"/>
    <property type="match status" value="1"/>
</dbReference>
<dbReference type="InterPro" id="IPR003609">
    <property type="entry name" value="Pan_app"/>
</dbReference>
<dbReference type="PANTHER" id="PTHR40094:SF1">
    <property type="entry name" value="UBIQUITIN DOMAIN-CONTAINING PROTEIN"/>
    <property type="match status" value="1"/>
</dbReference>
<evidence type="ECO:0000256" key="2">
    <source>
        <dbReference type="ARBA" id="ARBA00022729"/>
    </source>
</evidence>
<dbReference type="SUPFAM" id="SSF48239">
    <property type="entry name" value="Terpenoid cyclases/Protein prenyltransferases"/>
    <property type="match status" value="1"/>
</dbReference>
<comment type="caution">
    <text evidence="7">The sequence shown here is derived from an EMBL/GenBank/DDBJ whole genome shotgun (WGS) entry which is preliminary data.</text>
</comment>
<dbReference type="Pfam" id="PF17972">
    <property type="entry name" value="bMG5"/>
    <property type="match status" value="1"/>
</dbReference>
<dbReference type="PANTHER" id="PTHR40094">
    <property type="entry name" value="ALPHA-2-MACROGLOBULIN HOMOLOG"/>
    <property type="match status" value="1"/>
</dbReference>
<dbReference type="Proteomes" id="UP000628017">
    <property type="component" value="Unassembled WGS sequence"/>
</dbReference>
<dbReference type="RefSeq" id="WP_188673171.1">
    <property type="nucleotide sequence ID" value="NZ_BMKA01000002.1"/>
</dbReference>
<dbReference type="InterPro" id="IPR047565">
    <property type="entry name" value="Alpha-macroglob_thiol-ester_cl"/>
</dbReference>
<feature type="signal peptide" evidence="5">
    <location>
        <begin position="1"/>
        <end position="26"/>
    </location>
</feature>
<protein>
    <recommendedName>
        <fullName evidence="6">Apple domain-containing protein</fullName>
    </recommendedName>
</protein>
<dbReference type="InterPro" id="IPR041246">
    <property type="entry name" value="Bact_MG10"/>
</dbReference>
<dbReference type="InterPro" id="IPR041462">
    <property type="entry name" value="Bact_A2M_MG6"/>
</dbReference>
<dbReference type="CDD" id="cd01100">
    <property type="entry name" value="APPLE_Factor_XI_like"/>
    <property type="match status" value="1"/>
</dbReference>
<name>A0A916QXQ1_9RHOB</name>
<gene>
    <name evidence="7" type="ORF">GCM10011498_16250</name>
</gene>
<evidence type="ECO:0000256" key="4">
    <source>
        <dbReference type="ARBA" id="ARBA00023157"/>
    </source>
</evidence>
<dbReference type="SMART" id="SM01359">
    <property type="entry name" value="A2M_N_2"/>
    <property type="match status" value="1"/>
</dbReference>
<dbReference type="Pfam" id="PF07703">
    <property type="entry name" value="A2M_BRD"/>
    <property type="match status" value="1"/>
</dbReference>
<dbReference type="CDD" id="cd02891">
    <property type="entry name" value="A2M_like"/>
    <property type="match status" value="1"/>
</dbReference>
<evidence type="ECO:0000313" key="7">
    <source>
        <dbReference type="EMBL" id="GGA16512.1"/>
    </source>
</evidence>
<evidence type="ECO:0000256" key="3">
    <source>
        <dbReference type="ARBA" id="ARBA00022737"/>
    </source>
</evidence>
<dbReference type="Pfam" id="PF00207">
    <property type="entry name" value="A2M"/>
    <property type="match status" value="1"/>
</dbReference>
<dbReference type="InterPro" id="IPR011625">
    <property type="entry name" value="A2M_N_BRD"/>
</dbReference>
<comment type="similarity">
    <text evidence="1">Belongs to the protease inhibitor I39 (alpha-2-macroglobulin) family. Bacterial alpha-2-macroglobulin subfamily.</text>
</comment>